<evidence type="ECO:0000313" key="15">
    <source>
        <dbReference type="EMBL" id="EPS32535.1"/>
    </source>
</evidence>
<dbReference type="UniPathway" id="UPA00378"/>
<evidence type="ECO:0000256" key="11">
    <source>
        <dbReference type="ARBA" id="ARBA00044743"/>
    </source>
</evidence>
<keyword evidence="8 14" id="KW-0256">Endoplasmic reticulum</keyword>
<comment type="subcellular location">
    <subcellularLocation>
        <location evidence="1 14">Endoplasmic reticulum membrane</location>
        <topology evidence="1 14">Multi-pass membrane protein</topology>
    </subcellularLocation>
</comment>
<reference evidence="15 16" key="1">
    <citation type="journal article" date="2013" name="PLoS ONE">
        <title>Genomic and secretomic analyses reveal unique features of the lignocellulolytic enzyme system of Penicillium decumbens.</title>
        <authorList>
            <person name="Liu G."/>
            <person name="Zhang L."/>
            <person name="Wei X."/>
            <person name="Zou G."/>
            <person name="Qin Y."/>
            <person name="Ma L."/>
            <person name="Li J."/>
            <person name="Zheng H."/>
            <person name="Wang S."/>
            <person name="Wang C."/>
            <person name="Xun L."/>
            <person name="Zhao G.-P."/>
            <person name="Zhou Z."/>
            <person name="Qu Y."/>
        </authorList>
    </citation>
    <scope>NUCLEOTIDE SEQUENCE [LARGE SCALE GENOMIC DNA]</scope>
    <source>
        <strain evidence="16">114-2 / CGMCC 5302</strain>
    </source>
</reference>
<proteinExistence type="inferred from homology"/>
<dbReference type="OrthoDB" id="20028at2759"/>
<evidence type="ECO:0000256" key="13">
    <source>
        <dbReference type="ARBA" id="ARBA00093457"/>
    </source>
</evidence>
<protein>
    <recommendedName>
        <fullName evidence="4 14">Dol-P-Man:Man(5)GlcNAc(2)-PP-Dol alpha-1,3-mannosyltransferase</fullName>
        <ecNumber evidence="3 14">2.4.1.258</ecNumber>
    </recommendedName>
    <alternativeName>
        <fullName evidence="14">Dol-P-Man-dependent alpha(1-3)-mannosyltransferase</fullName>
    </alternativeName>
</protein>
<sequence length="421" mass="46910">MSNPWIKFVRTALTHPKHTPWIVSLLFLGDAALCALVIWKIAYTEIDWTTYMQQISIYLAGERDYTAIKGSTGPLVYPAAHVYIYTLLHDWTDGGRDILLGQVLFAGFYLVTLAFVVACYRSVQVPPYLYPLLVVSKRLHSIYMLRMFNDGIAALAMWIAIYLCMKERWTAGVAIWSLGVGVKMTLVLLVPGIAVVTLLSLGRMRSIVLGLMAILIQVLIAIPFLRENPLGYLSKAFELSRQFMFKWTVNWRFVGEQAFLSRGFSVGLLVLHVSLLVLVSTVWIEPSGANVVRFLQDSIQGRQPPVSLSGSFIMTVLLNSLTIGLLCARSLHYQFFAYLAWATPFLLWRAGFHPVLIYGIWAMQEWAWNVYPSTNASSLIVILSLAVQVLGVVARGSVDTGTKRGVGAGRTPGPHAVNRAH</sequence>
<evidence type="ECO:0000256" key="3">
    <source>
        <dbReference type="ARBA" id="ARBA00011964"/>
    </source>
</evidence>
<evidence type="ECO:0000256" key="8">
    <source>
        <dbReference type="ARBA" id="ARBA00022824"/>
    </source>
</evidence>
<feature type="transmembrane region" description="Helical" evidence="14">
    <location>
        <begin position="266"/>
        <end position="284"/>
    </location>
</feature>
<feature type="transmembrane region" description="Helical" evidence="14">
    <location>
        <begin position="376"/>
        <end position="394"/>
    </location>
</feature>
<comment type="pathway">
    <text evidence="2 14">Protein modification; protein glycosylation.</text>
</comment>
<dbReference type="EC" id="2.4.1.258" evidence="3 14"/>
<keyword evidence="9 14" id="KW-1133">Transmembrane helix</keyword>
<dbReference type="EMBL" id="KB644414">
    <property type="protein sequence ID" value="EPS32535.1"/>
    <property type="molecule type" value="Genomic_DNA"/>
</dbReference>
<organism evidence="15 16">
    <name type="scientific">Penicillium oxalicum (strain 114-2 / CGMCC 5302)</name>
    <name type="common">Penicillium decumbens</name>
    <dbReference type="NCBI Taxonomy" id="933388"/>
    <lineage>
        <taxon>Eukaryota</taxon>
        <taxon>Fungi</taxon>
        <taxon>Dikarya</taxon>
        <taxon>Ascomycota</taxon>
        <taxon>Pezizomycotina</taxon>
        <taxon>Eurotiomycetes</taxon>
        <taxon>Eurotiomycetidae</taxon>
        <taxon>Eurotiales</taxon>
        <taxon>Aspergillaceae</taxon>
        <taxon>Penicillium</taxon>
    </lineage>
</organism>
<keyword evidence="16" id="KW-1185">Reference proteome</keyword>
<evidence type="ECO:0000313" key="16">
    <source>
        <dbReference type="Proteomes" id="UP000019376"/>
    </source>
</evidence>
<dbReference type="InterPro" id="IPR007873">
    <property type="entry name" value="Glycosyltransferase_ALG3"/>
</dbReference>
<evidence type="ECO:0000256" key="2">
    <source>
        <dbReference type="ARBA" id="ARBA00004922"/>
    </source>
</evidence>
<dbReference type="GO" id="GO:0005789">
    <property type="term" value="C:endoplasmic reticulum membrane"/>
    <property type="evidence" value="ECO:0007669"/>
    <property type="project" value="UniProtKB-SubCell"/>
</dbReference>
<accession>S7ZPA3</accession>
<keyword evidence="5 14" id="KW-0328">Glycosyltransferase</keyword>
<dbReference type="GO" id="GO:0052925">
    <property type="term" value="F:dol-P-Man:Man(5)GlcNAc(2)-PP-Dol alpha-1,3-mannosyltransferase activity"/>
    <property type="evidence" value="ECO:0007669"/>
    <property type="project" value="UniProtKB-EC"/>
</dbReference>
<keyword evidence="7 14" id="KW-0812">Transmembrane</keyword>
<comment type="similarity">
    <text evidence="13">Belongs to the glycosyltransferase ALG3 family.</text>
</comment>
<dbReference type="STRING" id="933388.S7ZPA3"/>
<feature type="transmembrane region" description="Helical" evidence="14">
    <location>
        <begin position="304"/>
        <end position="328"/>
    </location>
</feature>
<evidence type="ECO:0000256" key="5">
    <source>
        <dbReference type="ARBA" id="ARBA00022676"/>
    </source>
</evidence>
<feature type="transmembrane region" description="Helical" evidence="14">
    <location>
        <begin position="103"/>
        <end position="123"/>
    </location>
</feature>
<dbReference type="Proteomes" id="UP000019376">
    <property type="component" value="Unassembled WGS sequence"/>
</dbReference>
<dbReference type="PANTHER" id="PTHR12646:SF0">
    <property type="entry name" value="DOL-P-MAN:MAN(5)GLCNAC(2)-PP-DOL ALPHA-1,3-MANNOSYLTRANSFERASE"/>
    <property type="match status" value="1"/>
</dbReference>
<evidence type="ECO:0000256" key="4">
    <source>
        <dbReference type="ARBA" id="ARBA00015561"/>
    </source>
</evidence>
<comment type="catalytic activity">
    <reaction evidence="12 14">
        <text>an alpha-D-Man-(1-&gt;2)-alpha-D-Man-(1-&gt;2)-alpha-D-Man-(1-&gt;3)-[alpha-D-Man-(1-&gt;6)]-beta-D-Man-(1-&gt;4)-beta-D-GlcNAc-(1-&gt;4)-alpha-D-GlcNAc-diphospho-di-trans,poly-cis-dolichol + a di-trans,poly-cis-dolichyl beta-D-mannosyl phosphate = an alpha-D-Man-(1-&gt;2)-alpha-D-Man-(1-&gt;2)-alpha-D-Man-(1-&gt;3)-[alpha-D-Man-(1-&gt;3)-alpha-D-Man-(1-&gt;6)]-beta-D-Man-(1-&gt;4)-beta-D-GlcNAc-(1-&gt;4)-alpha-D-GlcNAc-diphospho-di-trans,poly-cis-dolichol + a di-trans,poly-cis-dolichyl phosphate + H(+)</text>
        <dbReference type="Rhea" id="RHEA:29527"/>
        <dbReference type="Rhea" id="RHEA-COMP:19498"/>
        <dbReference type="Rhea" id="RHEA-COMP:19501"/>
        <dbReference type="Rhea" id="RHEA-COMP:19516"/>
        <dbReference type="Rhea" id="RHEA-COMP:19517"/>
        <dbReference type="ChEBI" id="CHEBI:15378"/>
        <dbReference type="ChEBI" id="CHEBI:57683"/>
        <dbReference type="ChEBI" id="CHEBI:58211"/>
        <dbReference type="ChEBI" id="CHEBI:132515"/>
        <dbReference type="ChEBI" id="CHEBI:132516"/>
        <dbReference type="EC" id="2.4.1.258"/>
    </reaction>
    <physiologicalReaction direction="left-to-right" evidence="12 14">
        <dbReference type="Rhea" id="RHEA:29528"/>
    </physiologicalReaction>
</comment>
<feature type="transmembrane region" description="Helical" evidence="14">
    <location>
        <begin position="175"/>
        <end position="201"/>
    </location>
</feature>
<dbReference type="eggNOG" id="KOG2762">
    <property type="taxonomic scope" value="Eukaryota"/>
</dbReference>
<dbReference type="HOGENOM" id="CLU_035382_3_0_1"/>
<dbReference type="AlphaFoldDB" id="S7ZPA3"/>
<evidence type="ECO:0000256" key="6">
    <source>
        <dbReference type="ARBA" id="ARBA00022679"/>
    </source>
</evidence>
<evidence type="ECO:0000256" key="9">
    <source>
        <dbReference type="ARBA" id="ARBA00022989"/>
    </source>
</evidence>
<feature type="transmembrane region" description="Helical" evidence="14">
    <location>
        <begin position="335"/>
        <end position="361"/>
    </location>
</feature>
<evidence type="ECO:0000256" key="1">
    <source>
        <dbReference type="ARBA" id="ARBA00004477"/>
    </source>
</evidence>
<evidence type="ECO:0000256" key="10">
    <source>
        <dbReference type="ARBA" id="ARBA00023136"/>
    </source>
</evidence>
<comment type="function">
    <text evidence="11 14">Dol-P-Man:Man(5)GlcNAc(2)-PP-Dol alpha-1,3-mannosyltransferase that operates in the biosynthetic pathway of dolichol-linked oligosaccharides, the glycan precursors employed in protein asparagine (N)-glycosylation. The assembly of dolichol-linked oligosaccharides begins on the cytosolic side of the endoplasmic reticulum membrane and finishes in its lumen. The sequential addition of sugars to dolichol pyrophosphate produces dolichol-linked oligosaccharides containing fourteen sugars, including two GlcNAcs, nine mannoses and three glucoses. Once assembled, the oligosaccharide is transferred from the lipid to nascent proteins by oligosaccharyltransferases. In the lumen of the endoplasmic reticulum, adds the first dolichyl beta-D-mannosyl phosphate derived mannose in an alpha-1,3 linkage to Man(5)GlcNAc(2)-PP-dolichol to produce Man(6)GlcNAc(2)-PP-dolichol.</text>
</comment>
<dbReference type="Pfam" id="PF05208">
    <property type="entry name" value="ALG3"/>
    <property type="match status" value="1"/>
</dbReference>
<evidence type="ECO:0000256" key="14">
    <source>
        <dbReference type="RuleBase" id="RU364047"/>
    </source>
</evidence>
<evidence type="ECO:0000256" key="7">
    <source>
        <dbReference type="ARBA" id="ARBA00022692"/>
    </source>
</evidence>
<dbReference type="PhylomeDB" id="S7ZPA3"/>
<dbReference type="PANTHER" id="PTHR12646">
    <property type="entry name" value="NOT56 - RELATED"/>
    <property type="match status" value="1"/>
</dbReference>
<keyword evidence="10 14" id="KW-0472">Membrane</keyword>
<name>S7ZPA3_PENO1</name>
<gene>
    <name evidence="15" type="ORF">PDE_07495</name>
</gene>
<keyword evidence="6 14" id="KW-0808">Transferase</keyword>
<feature type="transmembrane region" description="Helical" evidence="14">
    <location>
        <begin position="207"/>
        <end position="225"/>
    </location>
</feature>
<evidence type="ECO:0000256" key="12">
    <source>
        <dbReference type="ARBA" id="ARBA00049506"/>
    </source>
</evidence>
<feature type="transmembrane region" description="Helical" evidence="14">
    <location>
        <begin position="20"/>
        <end position="43"/>
    </location>
</feature>
<feature type="transmembrane region" description="Helical" evidence="14">
    <location>
        <begin position="143"/>
        <end position="163"/>
    </location>
</feature>